<accession>K1L279</accession>
<gene>
    <name evidence="1" type="ORF">B879_00907</name>
</gene>
<organism evidence="1 2">
    <name type="scientific">Cecembia lonarensis (strain CCUG 58316 / KCTC 22772 / LW9)</name>
    <dbReference type="NCBI Taxonomy" id="1225176"/>
    <lineage>
        <taxon>Bacteria</taxon>
        <taxon>Pseudomonadati</taxon>
        <taxon>Bacteroidota</taxon>
        <taxon>Cytophagia</taxon>
        <taxon>Cytophagales</taxon>
        <taxon>Cyclobacteriaceae</taxon>
        <taxon>Cecembia</taxon>
    </lineage>
</organism>
<proteinExistence type="predicted"/>
<name>K1L279_CECL9</name>
<evidence type="ECO:0000313" key="1">
    <source>
        <dbReference type="EMBL" id="EKB50525.1"/>
    </source>
</evidence>
<evidence type="ECO:0000313" key="2">
    <source>
        <dbReference type="Proteomes" id="UP000004478"/>
    </source>
</evidence>
<dbReference type="EMBL" id="AMGM01000008">
    <property type="protein sequence ID" value="EKB50525.1"/>
    <property type="molecule type" value="Genomic_DNA"/>
</dbReference>
<dbReference type="Proteomes" id="UP000004478">
    <property type="component" value="Unassembled WGS sequence"/>
</dbReference>
<dbReference type="AlphaFoldDB" id="K1L279"/>
<comment type="caution">
    <text evidence="1">The sequence shown here is derived from an EMBL/GenBank/DDBJ whole genome shotgun (WGS) entry which is preliminary data.</text>
</comment>
<protein>
    <submittedName>
        <fullName evidence="1">Uncharacterized protein</fullName>
    </submittedName>
</protein>
<sequence>MNKAKAYYKENYLFNKTKSTKNLGKGENLMGFSPFWFDFRIFKANFVTGLML</sequence>
<keyword evidence="2" id="KW-1185">Reference proteome</keyword>
<reference evidence="1 2" key="1">
    <citation type="journal article" date="2012" name="J. Bacteriol.">
        <title>Draft Genome Sequence of Cecembia lonarensis Strain LW9T, Isolated from Lonar Lake, a Haloalkaline Lake in India.</title>
        <authorList>
            <person name="Shivaji S."/>
            <person name="Ara S."/>
            <person name="Singh A."/>
            <person name="Pinnaka A.K."/>
        </authorList>
    </citation>
    <scope>NUCLEOTIDE SEQUENCE [LARGE SCALE GENOMIC DNA]</scope>
    <source>
        <strain evidence="1 2">LW9</strain>
    </source>
</reference>